<dbReference type="Proteomes" id="UP000231879">
    <property type="component" value="Unassembled WGS sequence"/>
</dbReference>
<dbReference type="RefSeq" id="WP_100761495.1">
    <property type="nucleotide sequence ID" value="NZ_NPDS01000002.1"/>
</dbReference>
<dbReference type="InterPro" id="IPR036196">
    <property type="entry name" value="Ptyr_pPase_sf"/>
</dbReference>
<name>A0ABX4NQ57_9LEPT</name>
<sequence length="147" mass="16656">MTKPKILVLCTGNSCRSQIAEGLLRHLAGDNAEIYSAGIETHGVNPRAIATMKAIGIDISDHTSNHIDEYRNLDFSYILTVCDHAKENCPYFPSKAIRFHHNFPDPAKAIGTDEEIMEEFRKVREMIRYYAENFLRELNLISNSGKV</sequence>
<dbReference type="PANTHER" id="PTHR43428">
    <property type="entry name" value="ARSENATE REDUCTASE"/>
    <property type="match status" value="1"/>
</dbReference>
<dbReference type="Gene3D" id="3.40.50.2300">
    <property type="match status" value="1"/>
</dbReference>
<dbReference type="Pfam" id="PF01451">
    <property type="entry name" value="LMWPc"/>
    <property type="match status" value="1"/>
</dbReference>
<proteinExistence type="predicted"/>
<evidence type="ECO:0000313" key="3">
    <source>
        <dbReference type="EMBL" id="PJZ57850.1"/>
    </source>
</evidence>
<feature type="domain" description="Phosphotyrosine protein phosphatase I" evidence="2">
    <location>
        <begin position="4"/>
        <end position="137"/>
    </location>
</feature>
<keyword evidence="1" id="KW-0059">Arsenical resistance</keyword>
<evidence type="ECO:0000313" key="4">
    <source>
        <dbReference type="Proteomes" id="UP000231879"/>
    </source>
</evidence>
<reference evidence="3 4" key="1">
    <citation type="submission" date="2017-07" db="EMBL/GenBank/DDBJ databases">
        <title>Leptospira spp. isolated from tropical soils.</title>
        <authorList>
            <person name="Thibeaux R."/>
            <person name="Iraola G."/>
            <person name="Ferres I."/>
            <person name="Bierque E."/>
            <person name="Girault D."/>
            <person name="Soupe-Gilbert M.-E."/>
            <person name="Picardeau M."/>
            <person name="Goarant C."/>
        </authorList>
    </citation>
    <scope>NUCLEOTIDE SEQUENCE [LARGE SCALE GENOMIC DNA]</scope>
    <source>
        <strain evidence="3 4">FH4-C-A1</strain>
    </source>
</reference>
<dbReference type="SUPFAM" id="SSF52788">
    <property type="entry name" value="Phosphotyrosine protein phosphatases I"/>
    <property type="match status" value="1"/>
</dbReference>
<comment type="caution">
    <text evidence="3">The sequence shown here is derived from an EMBL/GenBank/DDBJ whole genome shotgun (WGS) entry which is preliminary data.</text>
</comment>
<evidence type="ECO:0000256" key="1">
    <source>
        <dbReference type="ARBA" id="ARBA00022849"/>
    </source>
</evidence>
<dbReference type="PANTHER" id="PTHR43428:SF1">
    <property type="entry name" value="ARSENATE REDUCTASE"/>
    <property type="match status" value="1"/>
</dbReference>
<accession>A0ABX4NQ57</accession>
<dbReference type="SMART" id="SM00226">
    <property type="entry name" value="LMWPc"/>
    <property type="match status" value="1"/>
</dbReference>
<dbReference type="EMBL" id="NPDS01000002">
    <property type="protein sequence ID" value="PJZ57850.1"/>
    <property type="molecule type" value="Genomic_DNA"/>
</dbReference>
<gene>
    <name evidence="3" type="ORF">CH367_05475</name>
</gene>
<keyword evidence="4" id="KW-1185">Reference proteome</keyword>
<evidence type="ECO:0000259" key="2">
    <source>
        <dbReference type="SMART" id="SM00226"/>
    </source>
</evidence>
<protein>
    <submittedName>
        <fullName evidence="3">Protein tyrosine phosphatase</fullName>
    </submittedName>
</protein>
<dbReference type="CDD" id="cd16345">
    <property type="entry name" value="LMWP_ArsC"/>
    <property type="match status" value="1"/>
</dbReference>
<dbReference type="InterPro" id="IPR023485">
    <property type="entry name" value="Ptyr_pPase"/>
</dbReference>
<organism evidence="3 4">
    <name type="scientific">Leptospira barantonii</name>
    <dbReference type="NCBI Taxonomy" id="2023184"/>
    <lineage>
        <taxon>Bacteria</taxon>
        <taxon>Pseudomonadati</taxon>
        <taxon>Spirochaetota</taxon>
        <taxon>Spirochaetia</taxon>
        <taxon>Leptospirales</taxon>
        <taxon>Leptospiraceae</taxon>
        <taxon>Leptospira</taxon>
    </lineage>
</organism>